<protein>
    <submittedName>
        <fullName evidence="2">CHASE3 domain sensor protein</fullName>
    </submittedName>
</protein>
<sequence length="56" mass="6635">MNIGDALFQLFYLAFIVLIVALIVSFFRSYKKRNNQLDRIEEKIDDVNQQLKKDAK</sequence>
<proteinExistence type="predicted"/>
<dbReference type="RefSeq" id="WP_307344758.1">
    <property type="nucleotide sequence ID" value="NZ_JAUSUD010000023.1"/>
</dbReference>
<comment type="caution">
    <text evidence="2">The sequence shown here is derived from an EMBL/GenBank/DDBJ whole genome shotgun (WGS) entry which is preliminary data.</text>
</comment>
<dbReference type="EMBL" id="JAUSUD010000023">
    <property type="protein sequence ID" value="MDQ0232604.1"/>
    <property type="molecule type" value="Genomic_DNA"/>
</dbReference>
<keyword evidence="3" id="KW-1185">Reference proteome</keyword>
<gene>
    <name evidence="2" type="ORF">J2S19_003926</name>
</gene>
<keyword evidence="1" id="KW-0472">Membrane</keyword>
<accession>A0ABT9ZJY9</accession>
<keyword evidence="1" id="KW-1133">Transmembrane helix</keyword>
<organism evidence="2 3">
    <name type="scientific">Metabacillus malikii</name>
    <dbReference type="NCBI Taxonomy" id="1504265"/>
    <lineage>
        <taxon>Bacteria</taxon>
        <taxon>Bacillati</taxon>
        <taxon>Bacillota</taxon>
        <taxon>Bacilli</taxon>
        <taxon>Bacillales</taxon>
        <taxon>Bacillaceae</taxon>
        <taxon>Metabacillus</taxon>
    </lineage>
</organism>
<keyword evidence="1" id="KW-0812">Transmembrane</keyword>
<reference evidence="2 3" key="1">
    <citation type="submission" date="2023-07" db="EMBL/GenBank/DDBJ databases">
        <title>Genomic Encyclopedia of Type Strains, Phase IV (KMG-IV): sequencing the most valuable type-strain genomes for metagenomic binning, comparative biology and taxonomic classification.</title>
        <authorList>
            <person name="Goeker M."/>
        </authorList>
    </citation>
    <scope>NUCLEOTIDE SEQUENCE [LARGE SCALE GENOMIC DNA]</scope>
    <source>
        <strain evidence="2 3">DSM 29005</strain>
    </source>
</reference>
<evidence type="ECO:0000313" key="3">
    <source>
        <dbReference type="Proteomes" id="UP001234495"/>
    </source>
</evidence>
<feature type="transmembrane region" description="Helical" evidence="1">
    <location>
        <begin position="6"/>
        <end position="27"/>
    </location>
</feature>
<dbReference type="Proteomes" id="UP001234495">
    <property type="component" value="Unassembled WGS sequence"/>
</dbReference>
<evidence type="ECO:0000313" key="2">
    <source>
        <dbReference type="EMBL" id="MDQ0232604.1"/>
    </source>
</evidence>
<name>A0ABT9ZJY9_9BACI</name>
<evidence type="ECO:0000256" key="1">
    <source>
        <dbReference type="SAM" id="Phobius"/>
    </source>
</evidence>